<dbReference type="GO" id="GO:0006826">
    <property type="term" value="P:iron ion transport"/>
    <property type="evidence" value="ECO:0007669"/>
    <property type="project" value="InterPro"/>
</dbReference>
<reference evidence="12 13" key="1">
    <citation type="submission" date="2019-06" db="EMBL/GenBank/DDBJ databases">
        <title>Draft genome of Aliikangiella marina GYP-15.</title>
        <authorList>
            <person name="Wang G."/>
        </authorList>
    </citation>
    <scope>NUCLEOTIDE SEQUENCE [LARGE SCALE GENOMIC DNA]</scope>
    <source>
        <strain evidence="12 13">GYP-15</strain>
    </source>
</reference>
<evidence type="ECO:0000256" key="8">
    <source>
        <dbReference type="PIRNR" id="PIRNR002560"/>
    </source>
</evidence>
<evidence type="ECO:0000256" key="7">
    <source>
        <dbReference type="ARBA" id="ARBA00036243"/>
    </source>
</evidence>
<dbReference type="PANTHER" id="PTHR30295">
    <property type="entry name" value="BACTERIOFERRITIN"/>
    <property type="match status" value="1"/>
</dbReference>
<evidence type="ECO:0000256" key="1">
    <source>
        <dbReference type="ARBA" id="ARBA00001970"/>
    </source>
</evidence>
<comment type="catalytic activity">
    <reaction evidence="8">
        <text>4 Fe(2+) + O2 + 4 H(+) = 4 Fe(3+) + 2 H2O</text>
        <dbReference type="Rhea" id="RHEA:11148"/>
        <dbReference type="ChEBI" id="CHEBI:15377"/>
        <dbReference type="ChEBI" id="CHEBI:15378"/>
        <dbReference type="ChEBI" id="CHEBI:15379"/>
        <dbReference type="ChEBI" id="CHEBI:29033"/>
        <dbReference type="ChEBI" id="CHEBI:29034"/>
        <dbReference type="EC" id="1.16.3.1"/>
    </reaction>
</comment>
<dbReference type="InterPro" id="IPR009040">
    <property type="entry name" value="Ferritin-like_diiron"/>
</dbReference>
<dbReference type="RefSeq" id="WP_142940868.1">
    <property type="nucleotide sequence ID" value="NZ_VIKR01000001.1"/>
</dbReference>
<dbReference type="InterPro" id="IPR009078">
    <property type="entry name" value="Ferritin-like_SF"/>
</dbReference>
<dbReference type="OrthoDB" id="9800505at2"/>
<comment type="catalytic activity">
    <reaction evidence="7">
        <text>Fe(2+)(in) = Fe(2+)(out)</text>
        <dbReference type="Rhea" id="RHEA:28486"/>
        <dbReference type="ChEBI" id="CHEBI:29033"/>
    </reaction>
</comment>
<gene>
    <name evidence="12" type="primary">bfr</name>
    <name evidence="12" type="ORF">FLL45_04950</name>
</gene>
<evidence type="ECO:0000259" key="11">
    <source>
        <dbReference type="PROSITE" id="PS50905"/>
    </source>
</evidence>
<dbReference type="PRINTS" id="PR00601">
    <property type="entry name" value="BACFERRITIN"/>
</dbReference>
<proteinExistence type="inferred from homology"/>
<evidence type="ECO:0000256" key="6">
    <source>
        <dbReference type="ARBA" id="ARBA00023004"/>
    </source>
</evidence>
<keyword evidence="10" id="KW-0175">Coiled coil</keyword>
<dbReference type="PROSITE" id="PS50905">
    <property type="entry name" value="FERRITIN_LIKE"/>
    <property type="match status" value="1"/>
</dbReference>
<dbReference type="GO" id="GO:0008199">
    <property type="term" value="F:ferric iron binding"/>
    <property type="evidence" value="ECO:0007669"/>
    <property type="project" value="InterPro"/>
</dbReference>
<evidence type="ECO:0000313" key="12">
    <source>
        <dbReference type="EMBL" id="TQV77296.1"/>
    </source>
</evidence>
<dbReference type="Gene3D" id="1.20.1260.10">
    <property type="match status" value="1"/>
</dbReference>
<feature type="binding site" evidence="9">
    <location>
        <position position="128"/>
    </location>
    <ligand>
        <name>Fe cation</name>
        <dbReference type="ChEBI" id="CHEBI:24875"/>
        <label>1</label>
    </ligand>
</feature>
<feature type="domain" description="Ferritin-like diiron" evidence="11">
    <location>
        <begin position="1"/>
        <end position="145"/>
    </location>
</feature>
<feature type="binding site" evidence="9">
    <location>
        <position position="94"/>
    </location>
    <ligand>
        <name>Fe cation</name>
        <dbReference type="ChEBI" id="CHEBI:24875"/>
        <label>2</label>
    </ligand>
</feature>
<dbReference type="SUPFAM" id="SSF47240">
    <property type="entry name" value="Ferritin-like"/>
    <property type="match status" value="1"/>
</dbReference>
<dbReference type="GO" id="GO:0020037">
    <property type="term" value="F:heme binding"/>
    <property type="evidence" value="ECO:0007669"/>
    <property type="project" value="TreeGrafter"/>
</dbReference>
<comment type="function">
    <text evidence="8">Iron-storage protein, whose ferroxidase center binds Fe(2+), oxidizes it using dioxygen to Fe(3+), and participates in the subsequent Fe(3+) oxide mineral core formation within the central cavity of the BFR protein shell.</text>
</comment>
<keyword evidence="6 8" id="KW-0408">Iron</keyword>
<dbReference type="Pfam" id="PF00210">
    <property type="entry name" value="Ferritin"/>
    <property type="match status" value="1"/>
</dbReference>
<feature type="coiled-coil region" evidence="10">
    <location>
        <begin position="117"/>
        <end position="144"/>
    </location>
</feature>
<keyword evidence="3 8" id="KW-0409">Iron storage</keyword>
<dbReference type="NCBIfam" id="TIGR00754">
    <property type="entry name" value="bfr"/>
    <property type="match status" value="1"/>
</dbReference>
<dbReference type="GO" id="GO:0004322">
    <property type="term" value="F:ferroxidase activity"/>
    <property type="evidence" value="ECO:0007669"/>
    <property type="project" value="UniProtKB-EC"/>
</dbReference>
<dbReference type="Proteomes" id="UP000317839">
    <property type="component" value="Unassembled WGS sequence"/>
</dbReference>
<dbReference type="GO" id="GO:0005829">
    <property type="term" value="C:cytosol"/>
    <property type="evidence" value="ECO:0007669"/>
    <property type="project" value="TreeGrafter"/>
</dbReference>
<evidence type="ECO:0000256" key="4">
    <source>
        <dbReference type="ARBA" id="ARBA00022617"/>
    </source>
</evidence>
<dbReference type="EC" id="1.16.3.1" evidence="8"/>
<keyword evidence="4" id="KW-0349">Heme</keyword>
<dbReference type="GO" id="GO:0006879">
    <property type="term" value="P:intracellular iron ion homeostasis"/>
    <property type="evidence" value="ECO:0007669"/>
    <property type="project" value="UniProtKB-KW"/>
</dbReference>
<dbReference type="AlphaFoldDB" id="A0A545TJF0"/>
<evidence type="ECO:0000256" key="3">
    <source>
        <dbReference type="ARBA" id="ARBA00022434"/>
    </source>
</evidence>
<comment type="caution">
    <text evidence="12">The sequence shown here is derived from an EMBL/GenBank/DDBJ whole genome shotgun (WGS) entry which is preliminary data.</text>
</comment>
<organism evidence="12 13">
    <name type="scientific">Aliikangiella marina</name>
    <dbReference type="NCBI Taxonomy" id="1712262"/>
    <lineage>
        <taxon>Bacteria</taxon>
        <taxon>Pseudomonadati</taxon>
        <taxon>Pseudomonadota</taxon>
        <taxon>Gammaproteobacteria</taxon>
        <taxon>Oceanospirillales</taxon>
        <taxon>Pleioneaceae</taxon>
        <taxon>Aliikangiella</taxon>
    </lineage>
</organism>
<dbReference type="PANTHER" id="PTHR30295:SF0">
    <property type="entry name" value="BACTERIOFERRITIN"/>
    <property type="match status" value="1"/>
</dbReference>
<accession>A0A545TJF0</accession>
<evidence type="ECO:0000256" key="9">
    <source>
        <dbReference type="PIRSR" id="PIRSR002560-1"/>
    </source>
</evidence>
<dbReference type="EMBL" id="VIKR01000001">
    <property type="protein sequence ID" value="TQV77296.1"/>
    <property type="molecule type" value="Genomic_DNA"/>
</dbReference>
<feature type="binding site" evidence="9">
    <location>
        <position position="128"/>
    </location>
    <ligand>
        <name>Fe cation</name>
        <dbReference type="ChEBI" id="CHEBI:24875"/>
        <label>2</label>
    </ligand>
</feature>
<dbReference type="PIRSF" id="PIRSF002560">
    <property type="entry name" value="Bacterioferritin"/>
    <property type="match status" value="1"/>
</dbReference>
<evidence type="ECO:0000256" key="10">
    <source>
        <dbReference type="SAM" id="Coils"/>
    </source>
</evidence>
<evidence type="ECO:0000313" key="13">
    <source>
        <dbReference type="Proteomes" id="UP000317839"/>
    </source>
</evidence>
<feature type="binding site" description="axial binding residue" evidence="9">
    <location>
        <position position="52"/>
    </location>
    <ligand>
        <name>heme b</name>
        <dbReference type="ChEBI" id="CHEBI:60344"/>
        <note>ligand shared between dimeric partners</note>
    </ligand>
    <ligandPart>
        <name>Fe</name>
        <dbReference type="ChEBI" id="CHEBI:18248"/>
    </ligandPart>
</feature>
<keyword evidence="13" id="KW-1185">Reference proteome</keyword>
<comment type="cofactor">
    <cofactor evidence="1">
        <name>heme b</name>
        <dbReference type="ChEBI" id="CHEBI:60344"/>
    </cofactor>
</comment>
<name>A0A545TJF0_9GAMM</name>
<dbReference type="InterPro" id="IPR008331">
    <property type="entry name" value="Ferritin_DPS_dom"/>
</dbReference>
<dbReference type="InterPro" id="IPR002024">
    <property type="entry name" value="Bacterioferritin"/>
</dbReference>
<sequence>MKGDKSINAELNGVLTYLLTGINQYFLHSRMCENWGFETLKKKDYDYSIYLMKAADKLMKRILFLEGLPNLQALGKLYIGEDVPQILDCNMKFENEVRESLVSAITSCEAKADYISRECLESILHEVEEQIDWLEAQIDQVDKMGLENYLQSAS</sequence>
<comment type="similarity">
    <text evidence="2 8">Belongs to the bacterioferritin family.</text>
</comment>
<dbReference type="CDD" id="cd00907">
    <property type="entry name" value="Bacterioferritin"/>
    <property type="match status" value="1"/>
</dbReference>
<evidence type="ECO:0000256" key="5">
    <source>
        <dbReference type="ARBA" id="ARBA00022723"/>
    </source>
</evidence>
<protein>
    <recommendedName>
        <fullName evidence="8">Bacterioferritin</fullName>
        <ecNumber evidence="8">1.16.3.1</ecNumber>
    </recommendedName>
</protein>
<evidence type="ECO:0000256" key="2">
    <source>
        <dbReference type="ARBA" id="ARBA00008093"/>
    </source>
</evidence>
<dbReference type="InterPro" id="IPR012347">
    <property type="entry name" value="Ferritin-like"/>
</dbReference>
<keyword evidence="5 8" id="KW-0479">Metal-binding</keyword>